<accession>B2KDD3</accession>
<name>B2KDD3_ELUMP</name>
<evidence type="ECO:0008006" key="3">
    <source>
        <dbReference type="Google" id="ProtNLM"/>
    </source>
</evidence>
<sequence>MRPFNPRRKGFIPLKTKRKEDLEHLLQREICTFLDNQSARIPFIYFAVPNALKFLSFLGDATRIGAAYKKMVAEGFKPGAPDLCVIVQHNGLKVGFFEQKKPEVKEISPLTGKLRIKSPKGQVSDNQQKFLAEAVNMGIFCAVSYTFEDFLSHWKDFLEH</sequence>
<dbReference type="STRING" id="445932.Emin_0976"/>
<dbReference type="AlphaFoldDB" id="B2KDD3"/>
<dbReference type="EMBL" id="CP001055">
    <property type="protein sequence ID" value="ACC98529.1"/>
    <property type="molecule type" value="Genomic_DNA"/>
</dbReference>
<dbReference type="GO" id="GO:0003676">
    <property type="term" value="F:nucleic acid binding"/>
    <property type="evidence" value="ECO:0007669"/>
    <property type="project" value="InterPro"/>
</dbReference>
<keyword evidence="2" id="KW-1185">Reference proteome</keyword>
<evidence type="ECO:0000313" key="2">
    <source>
        <dbReference type="Proteomes" id="UP000001029"/>
    </source>
</evidence>
<reference evidence="1 2" key="1">
    <citation type="journal article" date="2009" name="Appl. Environ. Microbiol.">
        <title>Genomic analysis of 'Elusimicrobium minutum,' the first cultivated representative of the phylum 'Elusimicrobia' (formerly termite group 1).</title>
        <authorList>
            <person name="Herlemann D.P.R."/>
            <person name="Geissinger O."/>
            <person name="Ikeda-Ohtsubo W."/>
            <person name="Kunin V."/>
            <person name="Sun H."/>
            <person name="Lapidus A."/>
            <person name="Hugenholtz P."/>
            <person name="Brune A."/>
        </authorList>
    </citation>
    <scope>NUCLEOTIDE SEQUENCE [LARGE SCALE GENOMIC DNA]</scope>
    <source>
        <strain evidence="1 2">Pei191</strain>
    </source>
</reference>
<dbReference type="InterPro" id="IPR011856">
    <property type="entry name" value="tRNA_endonuc-like_dom_sf"/>
</dbReference>
<gene>
    <name evidence="1" type="ordered locus">Emin_0976</name>
</gene>
<dbReference type="Gene3D" id="3.40.1350.10">
    <property type="match status" value="1"/>
</dbReference>
<dbReference type="OrthoDB" id="9793683at2"/>
<dbReference type="HOGENOM" id="CLU_1649479_0_0_0"/>
<dbReference type="KEGG" id="emi:Emin_0976"/>
<organism evidence="1 2">
    <name type="scientific">Elusimicrobium minutum (strain Pei191)</name>
    <dbReference type="NCBI Taxonomy" id="445932"/>
    <lineage>
        <taxon>Bacteria</taxon>
        <taxon>Pseudomonadati</taxon>
        <taxon>Elusimicrobiota</taxon>
        <taxon>Elusimicrobia</taxon>
        <taxon>Elusimicrobiales</taxon>
        <taxon>Elusimicrobiaceae</taxon>
        <taxon>Elusimicrobium</taxon>
    </lineage>
</organism>
<proteinExistence type="predicted"/>
<dbReference type="Proteomes" id="UP000001029">
    <property type="component" value="Chromosome"/>
</dbReference>
<dbReference type="RefSeq" id="WP_012415144.1">
    <property type="nucleotide sequence ID" value="NC_010644.1"/>
</dbReference>
<evidence type="ECO:0000313" key="1">
    <source>
        <dbReference type="EMBL" id="ACC98529.1"/>
    </source>
</evidence>
<protein>
    <recommendedName>
        <fullName evidence="3">VRR-NUC domain-containing protein</fullName>
    </recommendedName>
</protein>